<dbReference type="Pfam" id="PF02260">
    <property type="entry name" value="FATC"/>
    <property type="match status" value="1"/>
</dbReference>
<proteinExistence type="inferred from homology"/>
<evidence type="ECO:0000256" key="22">
    <source>
        <dbReference type="ARBA" id="ARBA00033001"/>
    </source>
</evidence>
<evidence type="ECO:0000256" key="6">
    <source>
        <dbReference type="ARBA" id="ARBA00022527"/>
    </source>
</evidence>
<evidence type="ECO:0000256" key="3">
    <source>
        <dbReference type="ARBA" id="ARBA00011370"/>
    </source>
</evidence>
<feature type="compositionally biased region" description="Low complexity" evidence="23">
    <location>
        <begin position="2998"/>
        <end position="3007"/>
    </location>
</feature>
<dbReference type="FunFam" id="1.10.1070.11:FF:000031">
    <property type="entry name" value="Phosphatidyl inositol 3-kinase"/>
    <property type="match status" value="1"/>
</dbReference>
<comment type="similarity">
    <text evidence="2">Belongs to the PI3/PI4-kinase family. ATM subfamily.</text>
</comment>
<accession>A0A2U3E6N5</accession>
<keyword evidence="17" id="KW-0539">Nucleus</keyword>
<dbReference type="PANTHER" id="PTHR11139:SF125">
    <property type="entry name" value="SERINE_THREONINE-PROTEIN KINASE MEC1"/>
    <property type="match status" value="1"/>
</dbReference>
<dbReference type="InterPro" id="IPR058681">
    <property type="entry name" value="HEAT_MEC1_N"/>
</dbReference>
<evidence type="ECO:0000256" key="18">
    <source>
        <dbReference type="ARBA" id="ARBA00023254"/>
    </source>
</evidence>
<dbReference type="InterPro" id="IPR001510">
    <property type="entry name" value="Znf_PARP"/>
</dbReference>
<evidence type="ECO:0000256" key="20">
    <source>
        <dbReference type="ARBA" id="ARBA00029679"/>
    </source>
</evidence>
<keyword evidence="7" id="KW-0808">Transferase</keyword>
<dbReference type="PROSITE" id="PS51190">
    <property type="entry name" value="FATC"/>
    <property type="match status" value="1"/>
</dbReference>
<dbReference type="SUPFAM" id="SSF56112">
    <property type="entry name" value="Protein kinase-like (PK-like)"/>
    <property type="match status" value="1"/>
</dbReference>
<dbReference type="InterPro" id="IPR050517">
    <property type="entry name" value="DDR_Repair_Kinase"/>
</dbReference>
<keyword evidence="18" id="KW-0469">Meiosis</keyword>
<dbReference type="EMBL" id="LCWV01000010">
    <property type="protein sequence ID" value="PWI70146.1"/>
    <property type="molecule type" value="Genomic_DNA"/>
</dbReference>
<keyword evidence="15" id="KW-0156">Chromatin regulator</keyword>
<dbReference type="InterPro" id="IPR056802">
    <property type="entry name" value="ATR-like_M-HEAT"/>
</dbReference>
<dbReference type="SMART" id="SM01343">
    <property type="entry name" value="FATC"/>
    <property type="match status" value="1"/>
</dbReference>
<feature type="region of interest" description="Disordered" evidence="23">
    <location>
        <begin position="1"/>
        <end position="28"/>
    </location>
</feature>
<evidence type="ECO:0000256" key="23">
    <source>
        <dbReference type="SAM" id="MobiDB-lite"/>
    </source>
</evidence>
<dbReference type="Pfam" id="PF08064">
    <property type="entry name" value="UME"/>
    <property type="match status" value="1"/>
</dbReference>
<evidence type="ECO:0000259" key="25">
    <source>
        <dbReference type="PROSITE" id="PS51189"/>
    </source>
</evidence>
<dbReference type="InterPro" id="IPR014009">
    <property type="entry name" value="PIK_FAT"/>
</dbReference>
<evidence type="ECO:0000256" key="4">
    <source>
        <dbReference type="ARBA" id="ARBA00012513"/>
    </source>
</evidence>
<comment type="subunit">
    <text evidence="3">Associates with DNA double-strand breaks.</text>
</comment>
<evidence type="ECO:0000313" key="27">
    <source>
        <dbReference type="EMBL" id="PWI70146.1"/>
    </source>
</evidence>
<evidence type="ECO:0000313" key="28">
    <source>
        <dbReference type="Proteomes" id="UP000245956"/>
    </source>
</evidence>
<dbReference type="PROSITE" id="PS50290">
    <property type="entry name" value="PI3_4_KINASE_3"/>
    <property type="match status" value="1"/>
</dbReference>
<dbReference type="PROSITE" id="PS51189">
    <property type="entry name" value="FAT"/>
    <property type="match status" value="1"/>
</dbReference>
<dbReference type="GO" id="GO:0005634">
    <property type="term" value="C:nucleus"/>
    <property type="evidence" value="ECO:0007669"/>
    <property type="project" value="UniProtKB-SubCell"/>
</dbReference>
<evidence type="ECO:0000259" key="26">
    <source>
        <dbReference type="PROSITE" id="PS51190"/>
    </source>
</evidence>
<dbReference type="InterPro" id="IPR057564">
    <property type="entry name" value="HEAT_ATR"/>
</dbReference>
<dbReference type="GO" id="GO:0005694">
    <property type="term" value="C:chromosome"/>
    <property type="evidence" value="ECO:0007669"/>
    <property type="project" value="TreeGrafter"/>
</dbReference>
<comment type="subcellular location">
    <subcellularLocation>
        <location evidence="1">Nucleus</location>
    </subcellularLocation>
</comment>
<keyword evidence="6" id="KW-0723">Serine/threonine-protein kinase</keyword>
<evidence type="ECO:0000256" key="2">
    <source>
        <dbReference type="ARBA" id="ARBA00010769"/>
    </source>
</evidence>
<feature type="region of interest" description="Disordered" evidence="23">
    <location>
        <begin position="2896"/>
        <end position="3072"/>
    </location>
</feature>
<feature type="compositionally biased region" description="Low complexity" evidence="23">
    <location>
        <begin position="2945"/>
        <end position="2963"/>
    </location>
</feature>
<evidence type="ECO:0000256" key="5">
    <source>
        <dbReference type="ARBA" id="ARBA00021345"/>
    </source>
</evidence>
<dbReference type="InterPro" id="IPR011009">
    <property type="entry name" value="Kinase-like_dom_sf"/>
</dbReference>
<dbReference type="GO" id="GO:0008270">
    <property type="term" value="F:zinc ion binding"/>
    <property type="evidence" value="ECO:0007669"/>
    <property type="project" value="UniProtKB-KW"/>
</dbReference>
<feature type="compositionally biased region" description="Acidic residues" evidence="23">
    <location>
        <begin position="2976"/>
        <end position="2987"/>
    </location>
</feature>
<dbReference type="GO" id="GO:0004674">
    <property type="term" value="F:protein serine/threonine kinase activity"/>
    <property type="evidence" value="ECO:0007669"/>
    <property type="project" value="UniProtKB-KW"/>
</dbReference>
<dbReference type="InterPro" id="IPR016024">
    <property type="entry name" value="ARM-type_fold"/>
</dbReference>
<evidence type="ECO:0000256" key="21">
    <source>
        <dbReference type="ARBA" id="ARBA00030459"/>
    </source>
</evidence>
<feature type="domain" description="PI3K/PI4K catalytic" evidence="24">
    <location>
        <begin position="2124"/>
        <end position="2433"/>
    </location>
</feature>
<reference evidence="27 28" key="1">
    <citation type="journal article" date="2016" name="Front. Microbiol.">
        <title>Genome and transcriptome sequences reveal the specific parasitism of the nematophagous Purpureocillium lilacinum 36-1.</title>
        <authorList>
            <person name="Xie J."/>
            <person name="Li S."/>
            <person name="Mo C."/>
            <person name="Xiao X."/>
            <person name="Peng D."/>
            <person name="Wang G."/>
            <person name="Xiao Y."/>
        </authorList>
    </citation>
    <scope>NUCLEOTIDE SEQUENCE [LARGE SCALE GENOMIC DNA]</scope>
    <source>
        <strain evidence="27 28">36-1</strain>
    </source>
</reference>
<name>A0A2U3E6N5_PURLI</name>
<keyword evidence="9" id="KW-0547">Nucleotide-binding</keyword>
<dbReference type="Gene3D" id="3.30.1010.10">
    <property type="entry name" value="Phosphatidylinositol 3-kinase Catalytic Subunit, Chain A, domain 4"/>
    <property type="match status" value="1"/>
</dbReference>
<dbReference type="SMART" id="SM01336">
    <property type="entry name" value="zf-PARP"/>
    <property type="match status" value="1"/>
</dbReference>
<evidence type="ECO:0000256" key="11">
    <source>
        <dbReference type="ARBA" id="ARBA00022771"/>
    </source>
</evidence>
<organism evidence="27 28">
    <name type="scientific">Purpureocillium lilacinum</name>
    <name type="common">Paecilomyces lilacinus</name>
    <dbReference type="NCBI Taxonomy" id="33203"/>
    <lineage>
        <taxon>Eukaryota</taxon>
        <taxon>Fungi</taxon>
        <taxon>Dikarya</taxon>
        <taxon>Ascomycota</taxon>
        <taxon>Pezizomycotina</taxon>
        <taxon>Sordariomycetes</taxon>
        <taxon>Hypocreomycetidae</taxon>
        <taxon>Hypocreales</taxon>
        <taxon>Ophiocordycipitaceae</taxon>
        <taxon>Purpureocillium</taxon>
    </lineage>
</organism>
<feature type="compositionally biased region" description="Basic residues" evidence="23">
    <location>
        <begin position="2916"/>
        <end position="2926"/>
    </location>
</feature>
<dbReference type="Gene3D" id="1.10.1070.11">
    <property type="entry name" value="Phosphatidylinositol 3-/4-kinase, catalytic domain"/>
    <property type="match status" value="1"/>
</dbReference>
<keyword evidence="13" id="KW-0862">Zinc</keyword>
<evidence type="ECO:0000256" key="17">
    <source>
        <dbReference type="ARBA" id="ARBA00023242"/>
    </source>
</evidence>
<keyword evidence="10" id="KW-0227">DNA damage</keyword>
<evidence type="ECO:0000256" key="1">
    <source>
        <dbReference type="ARBA" id="ARBA00004123"/>
    </source>
</evidence>
<dbReference type="Pfam" id="PF23593">
    <property type="entry name" value="HEAT_ATR"/>
    <property type="match status" value="1"/>
</dbReference>
<dbReference type="Proteomes" id="UP000245956">
    <property type="component" value="Unassembled WGS sequence"/>
</dbReference>
<evidence type="ECO:0000256" key="14">
    <source>
        <dbReference type="ARBA" id="ARBA00022840"/>
    </source>
</evidence>
<evidence type="ECO:0000256" key="12">
    <source>
        <dbReference type="ARBA" id="ARBA00022777"/>
    </source>
</evidence>
<dbReference type="GO" id="GO:0006281">
    <property type="term" value="P:DNA repair"/>
    <property type="evidence" value="ECO:0007669"/>
    <property type="project" value="UniProtKB-KW"/>
</dbReference>
<dbReference type="Pfam" id="PF00645">
    <property type="entry name" value="zf-PARP"/>
    <property type="match status" value="1"/>
</dbReference>
<dbReference type="InterPro" id="IPR000403">
    <property type="entry name" value="PI3/4_kinase_cat_dom"/>
</dbReference>
<evidence type="ECO:0000256" key="10">
    <source>
        <dbReference type="ARBA" id="ARBA00022763"/>
    </source>
</evidence>
<dbReference type="EC" id="2.7.11.1" evidence="4"/>
<comment type="caution">
    <text evidence="27">The sequence shown here is derived from an EMBL/GenBank/DDBJ whole genome shotgun (WGS) entry which is preliminary data.</text>
</comment>
<protein>
    <recommendedName>
        <fullName evidence="5">Serine/threonine-protein kinase MEC1</fullName>
        <ecNumber evidence="4">2.7.11.1</ecNumber>
    </recommendedName>
    <alternativeName>
        <fullName evidence="22">ATR homolog</fullName>
    </alternativeName>
    <alternativeName>
        <fullName evidence="21">DNA-damage checkpoint kinase MEC1</fullName>
    </alternativeName>
    <alternativeName>
        <fullName evidence="20">Mitosis entry checkpoint protein 1</fullName>
    </alternativeName>
</protein>
<keyword evidence="16" id="KW-0234">DNA repair</keyword>
<keyword evidence="14" id="KW-0067">ATP-binding</keyword>
<dbReference type="CDD" id="cd00892">
    <property type="entry name" value="PIKKc_ATR"/>
    <property type="match status" value="1"/>
</dbReference>
<evidence type="ECO:0000256" key="13">
    <source>
        <dbReference type="ARBA" id="ARBA00022833"/>
    </source>
</evidence>
<dbReference type="GO" id="GO:0005524">
    <property type="term" value="F:ATP binding"/>
    <property type="evidence" value="ECO:0007669"/>
    <property type="project" value="UniProtKB-KW"/>
</dbReference>
<evidence type="ECO:0000259" key="24">
    <source>
        <dbReference type="PROSITE" id="PS50290"/>
    </source>
</evidence>
<dbReference type="FunFam" id="3.30.1010.10:FF:000017">
    <property type="entry name" value="Inositol kinase kinase (UvsB)"/>
    <property type="match status" value="1"/>
</dbReference>
<dbReference type="InterPro" id="IPR003151">
    <property type="entry name" value="PIK-rel_kinase_FAT"/>
</dbReference>
<dbReference type="SMART" id="SM00802">
    <property type="entry name" value="UME"/>
    <property type="match status" value="1"/>
</dbReference>
<keyword evidence="12" id="KW-0418">Kinase</keyword>
<dbReference type="Gene3D" id="3.30.1740.10">
    <property type="entry name" value="Zinc finger, PARP-type"/>
    <property type="match status" value="1"/>
</dbReference>
<dbReference type="Pfam" id="PF25030">
    <property type="entry name" value="M-HEAT_ATR"/>
    <property type="match status" value="1"/>
</dbReference>
<dbReference type="InterPro" id="IPR012993">
    <property type="entry name" value="UME"/>
</dbReference>
<sequence>MSESSHGKTAHPGLDGPAAASVTGPPPSTLAAQLVENISTSTKSSRSDDSNELKGLVAIAQRMIDNPRLLRSDAEKMAHNHMLVYIYCRGVLEEIKLGDPFIDRAHVCGEVLNALKFLRFTIKETPALLTYVNEGQGLLHRGNAPLWIWLLPRLLRILGHADFAELETHIEAFLQYLFLVCCTSSFWDLALPLSLYLRACLTGMFCIVVPKLRADPMAGLLDHLQDPPTNPPSTKTTTMIQLPPQFAVDQIIGKLPPDAAHRTTYVIRSTRQAIRQATGLARVLAYPFVSQESSFLFNASFAQNGPWLMDTWLDLRHVQKRWEESMPESPVPLIETALDVAKCPIVDTELVAPMKNKSYALLVLLCSELISSPEELVRIGSEGDRVRVIYCKALIAIAAAAIQIYAVGRLAASKLVQELALLSSQHSAIGEGTDLWRCTRLLRQAIYSNAEDPLDDATRPSCFQNQEVRECVQGLNLIHEGSSLPAEGSKRRKISDMGQDAMQLLIEGIRETLRIEFAIGDDGSEFEEHFLRAFETCDEPKSQSLALDLLSRLCCIADGTIQTPKPTTSPGGVACSICDDRKPVGAASLTAQVWKSRVLTILSGVIQLPSLQETRAPRVAAMISLRRLLQHSNELLDLEQSALGKWCLQSLNSSIRELRVAAGRTLAMFTLNTACKPMETDILTRNRVYAIAALRTMSEDDQPKMVETRVMAWGQLGRAATEDELTLVLIKLVEYLGSSNIIVSAFAFNEILGLAEFRAATPRRLFEPNWKSLAYMVTKDMVQRPQRSRAIAELLQISVNELLLLIQTHALPWLVLDKRQDVIQKIAEARRENEPWQPLLDGTNLAATLALLLVHDPDNMQEFTKSRLNEISPHFHSLTLLDLFQSEPVLIAMELLKSAACSDLARRKAAHKALHLMATTILGNTRETKSKKDNTVGRFLQSHMLGLVARLADVINDSVTAHPLMLEQRNCIQTMEEMIKVCKSYARIARPQMSACLVSAISQEALRAASFSCWVALLTHLDEEDVQALIETTFFIVKHYWPTFDEPTAKAARDMLTHLLQKHQSVVEEYICKLPSLSHIDELASIDTKLMSLRPVMAMDQTLGVFTERLAHDNSGVVHQALTELVPFLRDNQSGLCTSAVSQMPDKAITSILRALLDCASKYNGVQVDISRLCVESIGLIGCLDSNQIETVREKRSIVVLHNFEDPGETTDFVLFLLLEVLVPSFLSATDTKLQGFLSYAMQELLDRSDVKTSVAQQNIGRVDGESIYRKWVALPENTREVLTPFMSSRYMVAPMPPVTVEYPIFHAGKPYVNWLRSFVVDLLRKGQNGYAELMFEPLTRVIRVKDLSTAEFLLPYLVLHVLIGTQSTPVEREQVVGELLGILEHRPAEDASYMEKEETKRILDYAMRWVQEKRSSGKLSSAGREIVSRVQKILDGIPAELISQRATDCNEYARALFHLEQHAQNAEQRKGAPGAHNRLLDRLQDIYANIDEPDGLEGISAHLHDLDINQQILSHKKAGRWDAAQTWYEMQLAEKPDNVDVQLDLLNCLKQAGQHDVLLNHVEGMNTSSDNRVMPYAVEAAWVTGRWESLAKFTSRFQGNIVQDFNISIATLFESLRKHCTRESFDRTVRSLRDKIALEMTTSATASLQAAHELLLRCHVLTDLEIIVGAISGEETERRKTMGLLDGRLEVIGAYFSDKQYLLGIRRAAMELTRPNFGPMDISSLWLASARLARKTNSLHQSFNAVVHASQLGDDAATIENAKLLWRDKHHRKAIQMLQGAIERNKLMTQTGVSASVSAAGTGKLTPQQKMVTARAQLLLAKWLDAAGQSYAGALREKYQQPPKTHTTWEKGHYYLGRHYKKVLEAEQSLKADEQTDNYLSGEIARLVIENYLRSLNSGTKYLYQTLPRILTLWLDLGAQTDKAPEGKTSLSRELHRRRVEQLNLLHAFLDKYIHRLPAYIFYTALPQLVARIAHPNPSVFDRLTHIIVKVVEAHPRQALWSLMGIITTRQASERRARGAQILQTLRTISRKVEGGSYDLKQLIRAGEKLAEQLLLTCQIGEFQGSKAVHASLTRDLRFQHKCTPCPLVVPVESCLTATLPAVSEQVKKHKAFSRDVVTIDCFLDDVLVLSSMQRPKRITARGTDGKNYMLLLKPKDDLRTDQRLMEFNGIINRSLKRDAESSRRQLYIRTYAVVPLNEECGIIEWVPGIKTMRDILLNLYAAQKIHIDYNAVKHLMQEAASSESKIRLFTDDVLGRFPPVLPTWFIQQFPNPSAWFAARLKYTRSCAVMSMVGTILGLGDRHTENVNLEEGNGGVFHVDFNCLFDKGRTFATPERVPFRLTHNMVAAMGIYGYEGPFRKSSELTLSILRQQEETLMTILEAFIYDPTLDLQREKRASKRSDTGVRLQPQSVVDSIRRKVRGLLPNESIPLSVEGQVDELIKQAVDPRNLTAMYLGWLGLSGLQCKLPGGLGAATRRPHLGDAPGDAIDGANVEGLRGLAAPPVRHVRRATGCFSAARCCAALPRTCLPPEVSRVPPSPVPSPTRLARWEGPARRPQLHGHHLSRHWQPAGGLRHPTDCAVLCLVLGRLRSATKHPILNFHSSPSSSTSRLTSTYASADSSLSFGLPSTRVWDACLCSHTWSIEPSVASLVAWCLESLELKLQLDASCPTQPRARAGISFDSTPSTFAVFSLPALCLIPRRHAVSNWYVCFTQSLLWWLACLPTCLPRAFTCSCHVVNTSSRYADLRRTEISPNNRAGCKDSVCKATKEKITKGEIRCGSWVEIDEHGSWAWKHWGCISGFQLVSIQDACRQDDGSYDFDAIDGYDELNDHPEIQEKIRRCVKQGHIDPEDFKGVWTPAQYHRVLILADLQRHQDPEKNKPGEKGIRLTAKQREKLDKEAAAAAAEGDSDEEAPRKKKTAKRGRKKADDDDDEDEPAPKKSKTAKAAGKTAKGGKSAAAPTKPVRGKAGKKAAPESDEEEVSEEEEKPVKKARSKATKAAAATDTKPAAKKARRTSKATVKEETEDEGTQSASEAEAAPKKTAGRRKSKTAAAKVEDEEPVKPRRGRPRKA</sequence>
<dbReference type="Pfam" id="PF02259">
    <property type="entry name" value="FAT"/>
    <property type="match status" value="1"/>
</dbReference>
<comment type="function">
    <text evidence="19">Serine/threonine protein kinase which activates checkpoint signaling upon genotoxic stresses such as ionizing radiation (IR), ultraviolet light (UV), or DNA replication stalling, thereby acting as a DNA damage sensor. Recognizes the substrate consensus sequence [ST]-Q. Phosphorylates histone H2A to form H2AS128ph (gamma-H2A) at sites of DNA damage, involved in the regulation of DNA damage response mechanism. Required for the control of telomere length and genome stability.</text>
</comment>
<evidence type="ECO:0000256" key="8">
    <source>
        <dbReference type="ARBA" id="ARBA00022723"/>
    </source>
</evidence>
<dbReference type="InterPro" id="IPR036957">
    <property type="entry name" value="Znf_PARP_sf"/>
</dbReference>
<gene>
    <name evidence="27" type="ORF">PCL_00290</name>
</gene>
<keyword evidence="11" id="KW-0863">Zinc-finger</keyword>
<feature type="domain" description="FAT" evidence="25">
    <location>
        <begin position="1442"/>
        <end position="2010"/>
    </location>
</feature>
<dbReference type="GO" id="GO:0000077">
    <property type="term" value="P:DNA damage checkpoint signaling"/>
    <property type="evidence" value="ECO:0007669"/>
    <property type="project" value="TreeGrafter"/>
</dbReference>
<dbReference type="InterPro" id="IPR036940">
    <property type="entry name" value="PI3/4_kinase_cat_sf"/>
</dbReference>
<keyword evidence="8" id="KW-0479">Metal-binding</keyword>
<evidence type="ECO:0000256" key="9">
    <source>
        <dbReference type="ARBA" id="ARBA00022741"/>
    </source>
</evidence>
<evidence type="ECO:0000256" key="7">
    <source>
        <dbReference type="ARBA" id="ARBA00022679"/>
    </source>
</evidence>
<dbReference type="SUPFAM" id="SSF48371">
    <property type="entry name" value="ARM repeat"/>
    <property type="match status" value="1"/>
</dbReference>
<dbReference type="Pfam" id="PF25385">
    <property type="entry name" value="HEAT_MEC1_N"/>
    <property type="match status" value="1"/>
</dbReference>
<dbReference type="InterPro" id="IPR003152">
    <property type="entry name" value="FATC_dom"/>
</dbReference>
<dbReference type="Pfam" id="PF00454">
    <property type="entry name" value="PI3_PI4_kinase"/>
    <property type="match status" value="1"/>
</dbReference>
<dbReference type="SUPFAM" id="SSF57716">
    <property type="entry name" value="Glucocorticoid receptor-like (DNA-binding domain)"/>
    <property type="match status" value="1"/>
</dbReference>
<dbReference type="GO" id="GO:0003677">
    <property type="term" value="F:DNA binding"/>
    <property type="evidence" value="ECO:0007669"/>
    <property type="project" value="InterPro"/>
</dbReference>
<evidence type="ECO:0000256" key="16">
    <source>
        <dbReference type="ARBA" id="ARBA00023204"/>
    </source>
</evidence>
<feature type="domain" description="FATC" evidence="26">
    <location>
        <begin position="2430"/>
        <end position="2462"/>
    </location>
</feature>
<evidence type="ECO:0000256" key="19">
    <source>
        <dbReference type="ARBA" id="ARBA00025079"/>
    </source>
</evidence>
<dbReference type="PANTHER" id="PTHR11139">
    <property type="entry name" value="ATAXIA TELANGIECTASIA MUTATED ATM -RELATED"/>
    <property type="match status" value="1"/>
</dbReference>
<dbReference type="SMART" id="SM00146">
    <property type="entry name" value="PI3Kc"/>
    <property type="match status" value="1"/>
</dbReference>
<dbReference type="GO" id="GO:0000723">
    <property type="term" value="P:telomere maintenance"/>
    <property type="evidence" value="ECO:0007669"/>
    <property type="project" value="TreeGrafter"/>
</dbReference>
<evidence type="ECO:0000256" key="15">
    <source>
        <dbReference type="ARBA" id="ARBA00022853"/>
    </source>
</evidence>